<protein>
    <recommendedName>
        <fullName evidence="3">Coiled-coil domain-containing protein 172</fullName>
    </recommendedName>
</protein>
<comment type="subcellular location">
    <subcellularLocation>
        <location evidence="1">Cytoplasm</location>
    </subcellularLocation>
</comment>
<reference evidence="7" key="1">
    <citation type="submission" date="2020-06" db="EMBL/GenBank/DDBJ databases">
        <authorList>
            <consortium name="Wellcome Sanger Institute Data Sharing"/>
        </authorList>
    </citation>
    <scope>NUCLEOTIDE SEQUENCE [LARGE SCALE GENOMIC DNA]</scope>
</reference>
<keyword evidence="4" id="KW-0963">Cytoplasm</keyword>
<dbReference type="OrthoDB" id="10055570at2759"/>
<dbReference type="InterPro" id="IPR029618">
    <property type="entry name" value="CCDC172"/>
</dbReference>
<dbReference type="PANTHER" id="PTHR22419">
    <property type="entry name" value="COILED-COIL DOMAIN-CONTAINING PROTEIN 172"/>
    <property type="match status" value="1"/>
</dbReference>
<evidence type="ECO:0000256" key="5">
    <source>
        <dbReference type="ARBA" id="ARBA00023054"/>
    </source>
</evidence>
<evidence type="ECO:0000313" key="8">
    <source>
        <dbReference type="Proteomes" id="UP000694680"/>
    </source>
</evidence>
<sequence length="251" mass="30122">MSLDRFFQQVLLSEQQLTEQTQKLKEVNVSIIRCKENIMRTTEKYEKTMQELDEKNQQLSTLRLHHHLMKKREEQMLKQTEELLRQNNHLREHLVKIKRDSKEEKERFLQEITRFNSDFSLQGKYKAVFQSRTHAELQEAERAVDSLHKEMEEIRYSNTNTHMVSIEEEKRLLVLELQGLESIQTELTLQLSDAKEQTQSLRAELTLIHQKPLTDSTCLRLRRELEMHKDRDLEQERDALRSEIHFLQSGL</sequence>
<keyword evidence="8" id="KW-1185">Reference proteome</keyword>
<dbReference type="Proteomes" id="UP000694680">
    <property type="component" value="Chromosome 15"/>
</dbReference>
<evidence type="ECO:0000256" key="3">
    <source>
        <dbReference type="ARBA" id="ARBA00022327"/>
    </source>
</evidence>
<keyword evidence="5 6" id="KW-0175">Coiled coil</keyword>
<evidence type="ECO:0000256" key="6">
    <source>
        <dbReference type="SAM" id="Coils"/>
    </source>
</evidence>
<dbReference type="GO" id="GO:0005737">
    <property type="term" value="C:cytoplasm"/>
    <property type="evidence" value="ECO:0007669"/>
    <property type="project" value="UniProtKB-SubCell"/>
</dbReference>
<organism evidence="7 8">
    <name type="scientific">Gouania willdenowi</name>
    <name type="common">Blunt-snouted clingfish</name>
    <name type="synonym">Lepadogaster willdenowi</name>
    <dbReference type="NCBI Taxonomy" id="441366"/>
    <lineage>
        <taxon>Eukaryota</taxon>
        <taxon>Metazoa</taxon>
        <taxon>Chordata</taxon>
        <taxon>Craniata</taxon>
        <taxon>Vertebrata</taxon>
        <taxon>Euteleostomi</taxon>
        <taxon>Actinopterygii</taxon>
        <taxon>Neopterygii</taxon>
        <taxon>Teleostei</taxon>
        <taxon>Neoteleostei</taxon>
        <taxon>Acanthomorphata</taxon>
        <taxon>Ovalentaria</taxon>
        <taxon>Blenniimorphae</taxon>
        <taxon>Blenniiformes</taxon>
        <taxon>Gobiesocoidei</taxon>
        <taxon>Gobiesocidae</taxon>
        <taxon>Gobiesocinae</taxon>
        <taxon>Gouania</taxon>
    </lineage>
</organism>
<evidence type="ECO:0000313" key="7">
    <source>
        <dbReference type="Ensembl" id="ENSGWIP00000017033.1"/>
    </source>
</evidence>
<evidence type="ECO:0000256" key="4">
    <source>
        <dbReference type="ARBA" id="ARBA00022490"/>
    </source>
</evidence>
<reference evidence="7" key="3">
    <citation type="submission" date="2025-09" db="UniProtKB">
        <authorList>
            <consortium name="Ensembl"/>
        </authorList>
    </citation>
    <scope>IDENTIFICATION</scope>
</reference>
<dbReference type="PANTHER" id="PTHR22419:SF2">
    <property type="entry name" value="COILED-COIL DOMAIN-CONTAINING PROTEIN 172"/>
    <property type="match status" value="1"/>
</dbReference>
<dbReference type="Ensembl" id="ENSGWIT00000018806.1">
    <property type="protein sequence ID" value="ENSGWIP00000017033.1"/>
    <property type="gene ID" value="ENSGWIG00000009509.1"/>
</dbReference>
<accession>A0A8C5E869</accession>
<feature type="coiled-coil region" evidence="6">
    <location>
        <begin position="35"/>
        <end position="65"/>
    </location>
</feature>
<dbReference type="AlphaFoldDB" id="A0A8C5E869"/>
<reference evidence="7" key="2">
    <citation type="submission" date="2025-08" db="UniProtKB">
        <authorList>
            <consortium name="Ensembl"/>
        </authorList>
    </citation>
    <scope>IDENTIFICATION</scope>
</reference>
<feature type="coiled-coil region" evidence="6">
    <location>
        <begin position="130"/>
        <end position="204"/>
    </location>
</feature>
<gene>
    <name evidence="7" type="primary">ccdc172</name>
</gene>
<name>A0A8C5E869_GOUWI</name>
<evidence type="ECO:0000256" key="1">
    <source>
        <dbReference type="ARBA" id="ARBA00004496"/>
    </source>
</evidence>
<comment type="similarity">
    <text evidence="2">Belongs to the CCDC172 family.</text>
</comment>
<evidence type="ECO:0000256" key="2">
    <source>
        <dbReference type="ARBA" id="ARBA00008975"/>
    </source>
</evidence>
<proteinExistence type="inferred from homology"/>